<comment type="caution">
    <text evidence="2">The sequence shown here is derived from an EMBL/GenBank/DDBJ whole genome shotgun (WGS) entry which is preliminary data.</text>
</comment>
<reference evidence="2" key="2">
    <citation type="submission" date="2020-09" db="EMBL/GenBank/DDBJ databases">
        <authorList>
            <person name="Sun Q."/>
            <person name="Zhou Y."/>
        </authorList>
    </citation>
    <scope>NUCLEOTIDE SEQUENCE</scope>
    <source>
        <strain evidence="2">CGMCC 4.7679</strain>
    </source>
</reference>
<proteinExistence type="predicted"/>
<evidence type="ECO:0000313" key="2">
    <source>
        <dbReference type="EMBL" id="GHF47270.1"/>
    </source>
</evidence>
<name>A0A8H9IQZ2_9PSEU</name>
<feature type="transmembrane region" description="Helical" evidence="1">
    <location>
        <begin position="50"/>
        <end position="69"/>
    </location>
</feature>
<evidence type="ECO:0008006" key="4">
    <source>
        <dbReference type="Google" id="ProtNLM"/>
    </source>
</evidence>
<keyword evidence="1" id="KW-1133">Transmembrane helix</keyword>
<dbReference type="EMBL" id="BNAV01000002">
    <property type="protein sequence ID" value="GHF47270.1"/>
    <property type="molecule type" value="Genomic_DNA"/>
</dbReference>
<keyword evidence="1" id="KW-0472">Membrane</keyword>
<keyword evidence="3" id="KW-1185">Reference proteome</keyword>
<sequence>MAAPAGIAGVVVAAVLFVLPPHSSIVALVIGIAGVAAFALGTTRFAGGPWWALILALVSGALLFAALTVGGRGLALHTFGLAESCQVIQREEVDTRSRYQHYGFVHTLSCPRGGTFTIRTDSTDRQRAGTTVEVLDTPGGLLEPDFASRHNLAFDVVAVIGSIAFTGAAIWFTRFRVRAAN</sequence>
<feature type="transmembrane region" description="Helical" evidence="1">
    <location>
        <begin position="6"/>
        <end position="38"/>
    </location>
</feature>
<accession>A0A8H9IQZ2</accession>
<dbReference type="AlphaFoldDB" id="A0A8H9IQZ2"/>
<organism evidence="2 3">
    <name type="scientific">Amycolatopsis bartoniae</name>
    <dbReference type="NCBI Taxonomy" id="941986"/>
    <lineage>
        <taxon>Bacteria</taxon>
        <taxon>Bacillati</taxon>
        <taxon>Actinomycetota</taxon>
        <taxon>Actinomycetes</taxon>
        <taxon>Pseudonocardiales</taxon>
        <taxon>Pseudonocardiaceae</taxon>
        <taxon>Amycolatopsis</taxon>
    </lineage>
</organism>
<evidence type="ECO:0000313" key="3">
    <source>
        <dbReference type="Proteomes" id="UP000658656"/>
    </source>
</evidence>
<reference evidence="2" key="1">
    <citation type="journal article" date="2014" name="Int. J. Syst. Evol. Microbiol.">
        <title>Complete genome sequence of Corynebacterium casei LMG S-19264T (=DSM 44701T), isolated from a smear-ripened cheese.</title>
        <authorList>
            <consortium name="US DOE Joint Genome Institute (JGI-PGF)"/>
            <person name="Walter F."/>
            <person name="Albersmeier A."/>
            <person name="Kalinowski J."/>
            <person name="Ruckert C."/>
        </authorList>
    </citation>
    <scope>NUCLEOTIDE SEQUENCE</scope>
    <source>
        <strain evidence="2">CGMCC 4.7679</strain>
    </source>
</reference>
<feature type="transmembrane region" description="Helical" evidence="1">
    <location>
        <begin position="152"/>
        <end position="172"/>
    </location>
</feature>
<gene>
    <name evidence="2" type="ORF">GCM10017566_20530</name>
</gene>
<keyword evidence="1" id="KW-0812">Transmembrane</keyword>
<evidence type="ECO:0000256" key="1">
    <source>
        <dbReference type="SAM" id="Phobius"/>
    </source>
</evidence>
<protein>
    <recommendedName>
        <fullName evidence="4">DUF3592 domain-containing protein</fullName>
    </recommendedName>
</protein>
<dbReference type="Proteomes" id="UP000658656">
    <property type="component" value="Unassembled WGS sequence"/>
</dbReference>